<comment type="caution">
    <text evidence="1">The sequence shown here is derived from an EMBL/GenBank/DDBJ whole genome shotgun (WGS) entry which is preliminary data.</text>
</comment>
<accession>A0AA86UR53</accession>
<proteinExistence type="predicted"/>
<dbReference type="AlphaFoldDB" id="A0AA86UR53"/>
<evidence type="ECO:0000313" key="1">
    <source>
        <dbReference type="EMBL" id="CAI9968395.1"/>
    </source>
</evidence>
<gene>
    <name evidence="2" type="ORF">HINF_LOCUS39424</name>
    <name evidence="1" type="ORF">HINF_LOCUS56040</name>
</gene>
<dbReference type="EMBL" id="CATOUU010001035">
    <property type="protein sequence ID" value="CAI9968395.1"/>
    <property type="molecule type" value="Genomic_DNA"/>
</dbReference>
<sequence length="109" mass="12823">MNSNHNLPLGRKLQRFMPLLEMIEPNTTSNTPRKQSKRSCLSDSIDILLFQPFVHYRQIQLKDQINASLYLTQIQIKRMDYLADCNTKNADVMLKLEQNQRCLNKTVKK</sequence>
<dbReference type="EMBL" id="CAXDID020000152">
    <property type="protein sequence ID" value="CAL6042083.1"/>
    <property type="molecule type" value="Genomic_DNA"/>
</dbReference>
<evidence type="ECO:0000313" key="3">
    <source>
        <dbReference type="Proteomes" id="UP001642409"/>
    </source>
</evidence>
<name>A0AA86UR53_9EUKA</name>
<evidence type="ECO:0000313" key="2">
    <source>
        <dbReference type="EMBL" id="CAL6042083.1"/>
    </source>
</evidence>
<protein>
    <submittedName>
        <fullName evidence="2">Hypothetical_protein</fullName>
    </submittedName>
</protein>
<keyword evidence="3" id="KW-1185">Reference proteome</keyword>
<dbReference type="Proteomes" id="UP001642409">
    <property type="component" value="Unassembled WGS sequence"/>
</dbReference>
<reference evidence="1" key="1">
    <citation type="submission" date="2023-06" db="EMBL/GenBank/DDBJ databases">
        <authorList>
            <person name="Kurt Z."/>
        </authorList>
    </citation>
    <scope>NUCLEOTIDE SEQUENCE</scope>
</reference>
<reference evidence="2 3" key="2">
    <citation type="submission" date="2024-07" db="EMBL/GenBank/DDBJ databases">
        <authorList>
            <person name="Akdeniz Z."/>
        </authorList>
    </citation>
    <scope>NUCLEOTIDE SEQUENCE [LARGE SCALE GENOMIC DNA]</scope>
</reference>
<organism evidence="1">
    <name type="scientific">Hexamita inflata</name>
    <dbReference type="NCBI Taxonomy" id="28002"/>
    <lineage>
        <taxon>Eukaryota</taxon>
        <taxon>Metamonada</taxon>
        <taxon>Diplomonadida</taxon>
        <taxon>Hexamitidae</taxon>
        <taxon>Hexamitinae</taxon>
        <taxon>Hexamita</taxon>
    </lineage>
</organism>